<evidence type="ECO:0000259" key="3">
    <source>
        <dbReference type="Pfam" id="PF00483"/>
    </source>
</evidence>
<evidence type="ECO:0000256" key="2">
    <source>
        <dbReference type="ARBA" id="ARBA00022695"/>
    </source>
</evidence>
<keyword evidence="1" id="KW-0808">Transferase</keyword>
<dbReference type="Proteomes" id="UP000031327">
    <property type="component" value="Unassembled WGS sequence"/>
</dbReference>
<dbReference type="InterPro" id="IPR050065">
    <property type="entry name" value="GlmU-like"/>
</dbReference>
<protein>
    <recommendedName>
        <fullName evidence="3">Nucleotidyl transferase domain-containing protein</fullName>
    </recommendedName>
</protein>
<sequence>MTSADIPTLVVLAGGLGTRFGGGKQIAELPILGKTIMELSIEDAYKAGIRHVVLVINEAVRPAIENVILPRLPKPLKVDLAVQSVSMVPSRFEDIANKRMKPWGTGHALLCARSFVAGNAVVITADDYYGAGAYTQLFAHFCNIDQNTSEMAIVAYPLSQTMSELGGVNRGVCALSDNYLTQVHEYLNIRQADEGYIGIFDNQETPIKENSLASMTCWGVTQSLFDKLESQFELFLESHDSDVKKEYYLPDCIQHMINLNQASVRVYVAKDRWFGVTYKEELDSVAGKIYELRHG</sequence>
<comment type="caution">
    <text evidence="4">The sequence shown here is derived from an EMBL/GenBank/DDBJ whole genome shotgun (WGS) entry which is preliminary data.</text>
</comment>
<evidence type="ECO:0000313" key="5">
    <source>
        <dbReference type="Proteomes" id="UP000031327"/>
    </source>
</evidence>
<keyword evidence="2" id="KW-0548">Nucleotidyltransferase</keyword>
<evidence type="ECO:0000256" key="1">
    <source>
        <dbReference type="ARBA" id="ARBA00022679"/>
    </source>
</evidence>
<organism evidence="4 5">
    <name type="scientific">Pseudoalteromonas luteoviolacea</name>
    <dbReference type="NCBI Taxonomy" id="43657"/>
    <lineage>
        <taxon>Bacteria</taxon>
        <taxon>Pseudomonadati</taxon>
        <taxon>Pseudomonadota</taxon>
        <taxon>Gammaproteobacteria</taxon>
        <taxon>Alteromonadales</taxon>
        <taxon>Pseudoalteromonadaceae</taxon>
        <taxon>Pseudoalteromonas</taxon>
    </lineage>
</organism>
<feature type="domain" description="Nucleotidyl transferase" evidence="3">
    <location>
        <begin position="10"/>
        <end position="159"/>
    </location>
</feature>
<gene>
    <name evidence="4" type="ORF">JF50_23990</name>
</gene>
<dbReference type="RefSeq" id="WP_039611798.1">
    <property type="nucleotide sequence ID" value="NZ_JWIC01000010.1"/>
</dbReference>
<dbReference type="InterPro" id="IPR005835">
    <property type="entry name" value="NTP_transferase_dom"/>
</dbReference>
<dbReference type="PANTHER" id="PTHR43584">
    <property type="entry name" value="NUCLEOTIDYL TRANSFERASE"/>
    <property type="match status" value="1"/>
</dbReference>
<dbReference type="InterPro" id="IPR029044">
    <property type="entry name" value="Nucleotide-diphossugar_trans"/>
</dbReference>
<dbReference type="PANTHER" id="PTHR43584:SF8">
    <property type="entry name" value="N-ACETYLMURAMATE ALPHA-1-PHOSPHATE URIDYLYLTRANSFERASE"/>
    <property type="match status" value="1"/>
</dbReference>
<dbReference type="Gene3D" id="3.90.550.10">
    <property type="entry name" value="Spore Coat Polysaccharide Biosynthesis Protein SpsA, Chain A"/>
    <property type="match status" value="1"/>
</dbReference>
<reference evidence="4 5" key="1">
    <citation type="submission" date="2014-12" db="EMBL/GenBank/DDBJ databases">
        <title>Draft Genome Sequence of Pseudoalteromonas luteoviolacea HI1.</title>
        <authorList>
            <person name="Asahina A.Y."/>
            <person name="Hadfield M.G."/>
        </authorList>
    </citation>
    <scope>NUCLEOTIDE SEQUENCE [LARGE SCALE GENOMIC DNA]</scope>
    <source>
        <strain evidence="4 5">HI1</strain>
    </source>
</reference>
<evidence type="ECO:0000313" key="4">
    <source>
        <dbReference type="EMBL" id="KID54903.1"/>
    </source>
</evidence>
<name>A0A0C1MKD8_9GAMM</name>
<dbReference type="AlphaFoldDB" id="A0A0C1MKD8"/>
<dbReference type="EMBL" id="JWIC01000010">
    <property type="protein sequence ID" value="KID54903.1"/>
    <property type="molecule type" value="Genomic_DNA"/>
</dbReference>
<dbReference type="SUPFAM" id="SSF53448">
    <property type="entry name" value="Nucleotide-diphospho-sugar transferases"/>
    <property type="match status" value="1"/>
</dbReference>
<proteinExistence type="predicted"/>
<dbReference type="GO" id="GO:0016779">
    <property type="term" value="F:nucleotidyltransferase activity"/>
    <property type="evidence" value="ECO:0007669"/>
    <property type="project" value="UniProtKB-KW"/>
</dbReference>
<accession>A0A0C1MKD8</accession>
<dbReference type="Pfam" id="PF00483">
    <property type="entry name" value="NTP_transferase"/>
    <property type="match status" value="1"/>
</dbReference>